<dbReference type="Gene3D" id="3.30.70.3290">
    <property type="match status" value="1"/>
</dbReference>
<dbReference type="InterPro" id="IPR020807">
    <property type="entry name" value="PKS_DH"/>
</dbReference>
<feature type="active site" description="Proton donor; for dehydratase activity" evidence="9">
    <location>
        <position position="1190"/>
    </location>
</feature>
<dbReference type="InterPro" id="IPR042104">
    <property type="entry name" value="PKS_dehydratase_sf"/>
</dbReference>
<feature type="region of interest" description="N-terminal hotdog fold" evidence="9">
    <location>
        <begin position="969"/>
        <end position="1114"/>
    </location>
</feature>
<gene>
    <name evidence="14" type="primary">srm11</name>
    <name evidence="14" type="ORF">SAM23877_5626</name>
</gene>
<dbReference type="Gene3D" id="1.10.1200.10">
    <property type="entry name" value="ACP-like"/>
    <property type="match status" value="1"/>
</dbReference>
<dbReference type="SUPFAM" id="SSF55048">
    <property type="entry name" value="Probable ACP-binding domain of malonyl-CoA ACP transacylase"/>
    <property type="match status" value="1"/>
</dbReference>
<dbReference type="InterPro" id="IPR014031">
    <property type="entry name" value="Ketoacyl_synth_C"/>
</dbReference>
<keyword evidence="3" id="KW-0596">Phosphopantetheine</keyword>
<keyword evidence="4" id="KW-0597">Phosphoprotein</keyword>
<keyword evidence="7" id="KW-0511">Multifunctional enzyme</keyword>
<dbReference type="FunFam" id="3.40.47.10:FF:000019">
    <property type="entry name" value="Polyketide synthase type I"/>
    <property type="match status" value="1"/>
</dbReference>
<dbReference type="Pfam" id="PF22953">
    <property type="entry name" value="SpnB_Rossmann"/>
    <property type="match status" value="1"/>
</dbReference>
<evidence type="ECO:0000256" key="6">
    <source>
        <dbReference type="ARBA" id="ARBA00023194"/>
    </source>
</evidence>
<dbReference type="InterPro" id="IPR057326">
    <property type="entry name" value="KR_dom"/>
</dbReference>
<accession>A0A0K2B0K7</accession>
<dbReference type="SUPFAM" id="SSF51735">
    <property type="entry name" value="NAD(P)-binding Rossmann-fold domains"/>
    <property type="match status" value="2"/>
</dbReference>
<dbReference type="EMBL" id="CP012382">
    <property type="protein sequence ID" value="AKZ58671.1"/>
    <property type="molecule type" value="Genomic_DNA"/>
</dbReference>
<dbReference type="Pfam" id="PF00550">
    <property type="entry name" value="PP-binding"/>
    <property type="match status" value="1"/>
</dbReference>
<dbReference type="InterPro" id="IPR020806">
    <property type="entry name" value="PKS_PP-bd"/>
</dbReference>
<dbReference type="SMART" id="SM00825">
    <property type="entry name" value="PKS_KS"/>
    <property type="match status" value="1"/>
</dbReference>
<dbReference type="PROSITE" id="PS00012">
    <property type="entry name" value="PHOSPHOPANTETHEINE"/>
    <property type="match status" value="1"/>
</dbReference>
<dbReference type="InterPro" id="IPR036291">
    <property type="entry name" value="NAD(P)-bd_dom_sf"/>
</dbReference>
<dbReference type="InterPro" id="IPR016035">
    <property type="entry name" value="Acyl_Trfase/lysoPLipase"/>
</dbReference>
<comment type="pathway">
    <text evidence="2">Antibiotic biosynthesis.</text>
</comment>
<dbReference type="PANTHER" id="PTHR43775">
    <property type="entry name" value="FATTY ACID SYNTHASE"/>
    <property type="match status" value="1"/>
</dbReference>
<dbReference type="STRING" id="1889.SAM40697_5120"/>
<feature type="domain" description="Ketosynthase family 3 (KS3)" evidence="12">
    <location>
        <begin position="34"/>
        <end position="461"/>
    </location>
</feature>
<comment type="cofactor">
    <cofactor evidence="1">
        <name>pantetheine 4'-phosphate</name>
        <dbReference type="ChEBI" id="CHEBI:47942"/>
    </cofactor>
</comment>
<dbReference type="InterPro" id="IPR014030">
    <property type="entry name" value="Ketoacyl_synth_N"/>
</dbReference>
<dbReference type="PROSITE" id="PS50075">
    <property type="entry name" value="CARRIER"/>
    <property type="match status" value="1"/>
</dbReference>
<feature type="compositionally biased region" description="Low complexity" evidence="10">
    <location>
        <begin position="1951"/>
        <end position="1963"/>
    </location>
</feature>
<dbReference type="Gene3D" id="3.40.50.720">
    <property type="entry name" value="NAD(P)-binding Rossmann-like Domain"/>
    <property type="match status" value="1"/>
</dbReference>
<dbReference type="Gene3D" id="3.40.47.10">
    <property type="match status" value="1"/>
</dbReference>
<dbReference type="InterPro" id="IPR050091">
    <property type="entry name" value="PKS_NRPS_Biosynth_Enz"/>
</dbReference>
<evidence type="ECO:0000313" key="15">
    <source>
        <dbReference type="Proteomes" id="UP000061018"/>
    </source>
</evidence>
<dbReference type="InterPro" id="IPR049900">
    <property type="entry name" value="PKS_mFAS_DH"/>
</dbReference>
<evidence type="ECO:0000259" key="11">
    <source>
        <dbReference type="PROSITE" id="PS50075"/>
    </source>
</evidence>
<dbReference type="Pfam" id="PF21089">
    <property type="entry name" value="PKS_DH_N"/>
    <property type="match status" value="1"/>
</dbReference>
<dbReference type="InterPro" id="IPR014043">
    <property type="entry name" value="Acyl_transferase_dom"/>
</dbReference>
<keyword evidence="6" id="KW-0045">Antibiotic biosynthesis</keyword>
<dbReference type="GO" id="GO:0031177">
    <property type="term" value="F:phosphopantetheine binding"/>
    <property type="evidence" value="ECO:0007669"/>
    <property type="project" value="InterPro"/>
</dbReference>
<feature type="region of interest" description="Disordered" evidence="10">
    <location>
        <begin position="1063"/>
        <end position="1098"/>
    </location>
</feature>
<protein>
    <submittedName>
        <fullName evidence="14">Type I polyketide synthase</fullName>
    </submittedName>
</protein>
<evidence type="ECO:0000256" key="10">
    <source>
        <dbReference type="SAM" id="MobiDB-lite"/>
    </source>
</evidence>
<dbReference type="SMART" id="SM01294">
    <property type="entry name" value="PKS_PP_betabranch"/>
    <property type="match status" value="1"/>
</dbReference>
<feature type="region of interest" description="Disordered" evidence="10">
    <location>
        <begin position="1495"/>
        <end position="1516"/>
    </location>
</feature>
<dbReference type="InterPro" id="IPR013968">
    <property type="entry name" value="PKS_KR"/>
</dbReference>
<dbReference type="KEGG" id="samb:SAM23877_5626"/>
<dbReference type="InterPro" id="IPR009081">
    <property type="entry name" value="PP-bd_ACP"/>
</dbReference>
<dbReference type="SUPFAM" id="SSF47336">
    <property type="entry name" value="ACP-like"/>
    <property type="match status" value="1"/>
</dbReference>
<feature type="domain" description="Carrier" evidence="11">
    <location>
        <begin position="1821"/>
        <end position="1896"/>
    </location>
</feature>
<dbReference type="Pfam" id="PF14765">
    <property type="entry name" value="PS-DH"/>
    <property type="match status" value="1"/>
</dbReference>
<dbReference type="GO" id="GO:0004312">
    <property type="term" value="F:fatty acid synthase activity"/>
    <property type="evidence" value="ECO:0007669"/>
    <property type="project" value="TreeGrafter"/>
</dbReference>
<feature type="region of interest" description="Disordered" evidence="10">
    <location>
        <begin position="463"/>
        <end position="482"/>
    </location>
</feature>
<dbReference type="InterPro" id="IPR016036">
    <property type="entry name" value="Malonyl_transacylase_ACP-bd"/>
</dbReference>
<feature type="region of interest" description="Disordered" evidence="10">
    <location>
        <begin position="1778"/>
        <end position="1800"/>
    </location>
</feature>
<keyword evidence="5" id="KW-0808">Transferase</keyword>
<dbReference type="SMART" id="SM00826">
    <property type="entry name" value="PKS_DH"/>
    <property type="match status" value="1"/>
</dbReference>
<dbReference type="InterPro" id="IPR032821">
    <property type="entry name" value="PKS_assoc"/>
</dbReference>
<dbReference type="InterPro" id="IPR006162">
    <property type="entry name" value="Ppantetheine_attach_site"/>
</dbReference>
<organism evidence="14 15">
    <name type="scientific">Streptomyces ambofaciens (strain ATCC 23877 / 3486 / DSM 40053 / JCM 4204 / NBRC 12836 / NRRL B-2516)</name>
    <dbReference type="NCBI Taxonomy" id="278992"/>
    <lineage>
        <taxon>Bacteria</taxon>
        <taxon>Bacillati</taxon>
        <taxon>Actinomycetota</taxon>
        <taxon>Actinomycetes</taxon>
        <taxon>Kitasatosporales</taxon>
        <taxon>Streptomycetaceae</taxon>
        <taxon>Streptomyces</taxon>
    </lineage>
</organism>
<sequence>MTAENDKIRSYLKRATAELHRTKSRLAEVESASREPIAIVGMACRYPGGVASPDDLWDLVAAGTDAVSAFPVDRGWDVEGLYDPDPEAVGRSYVREGGFLHSAAEFDAEFFGISPREAAAMDPQQRLLLETSWEALERAGIVPASLRGTRTGVFTGVMYDDYGSRFDSAPPEYEGYLVNGSAGSIASGRVAYALGLEGPALTVDTACSSSLVALHLAVQSLRRGECDLALAGGVTVMATPTVFVEFSRQRGLAADGRCKAFAEGADGTAWAEGVGVLLVERLSDARRNGHRVLAVVRGSAVNQDGASNGLTAPSGPAQQRVIREALADAGLTPADVDAVEAHGTGTPLGDPIEAGALLATYGSERQGQGPLWLGSLKSNIGHAQAAAGVGGVIKVVQAMRHGSLPRTLHVDAPSSKVEWASGAVELLTETRSWPRRVERVRRAAVSAFGVSGTNAHVVLEEAPAEAGSEHGDGPEPERPDAVTGPLSWVLSARSEGALRAQAVRLRECVERVGADPRDVAGSLVVSRASFGERAVVVGRGREELLAGLDVVAAGAPVGVSGGVSSGAGAVVRGSAVRGRGVGVLFTGQGAQWVGMGRGLYAGGGVFAEVLDEVLSVVGEVGGWSLRDVMFGDVDVDAGAGADAGVGSGVGVGGLLGRTEFAQPALFALEVALFRALEARGVEVSVVLGHSVGEVAAAYVAGVLSLGDAVRLVVARGGLMGGLPVGGGMWSVGASESVVRGVVEGLGEWVSVAAVNGPRSVVLSGDVGVLESVVASLMGDGVECRRLDVSHGFHSVLMEPVLGEFRGVVESLEFGRVRPGVVVVSSVSGGVVGSGELGDPGYWVRHAREAVRFADGVGVVRGLGVGTLVEVGPHGVLTGMAGECLGAGDDVVVVPAMRRGRAEREVFEAALATVFTRDAGLDATTLHTGSTGRRIDLPTYPFQHDRYWLAAPSRPRTDGLSAAGLREVEHPLLTAAVELPGTDTEVWTGRISAADLPWLADHLVWDRGVVPGTALLETVLQVGSRIGLPRVAELVLETPLTWTSDRPLQVRIVVTAAATAPGGARELTLHSRPEPVAASSSSPSPASPRHLTAQESDDDWTRHASGLLAPAAGLADDFAELTGAWPPVGAEPLDLAGQYPLFAAAGVRYEGAFRGLRAAWRRGDEVFADVRLPDAHAVDADRYGVHPALLDAVLHPIASLDPLGDGGHGLLPFSWTDVQGHGAGGHALRVRVAAVDGGAVSVTAADHAGNPVLSARSLALRRITADRLPAAPVAPLYRVDWLPFPGPVPVSAGGRWAVVGPEAEATAAGLRAVGLDVRTHALPLGEPLPPQAGTDAEVIILDLTTTAAGRTASDGGRLSLLDEVRATVRRTLEAVQARLADTETAPDVDVRTAARPRTAARTSPRVDTRTGARTADGPRLVVLTRGAAGPEGGAADPAGAAVWGLVRVAQAEQPGRFTLVDVDGTQASLRALPGLLATDAGQSAVRDGRVTVPRLVPVADPVPHGGGTAADGTGAGEPSATLDPEGTVLITGGTGALAAETARHLVDRHKVRHLLLVGRRGPDAPGVDRLVAELTESGAEVAVRACDVTDRDALRRLLDALPDEHPLTCVVHTAGVLDDGVLSAQTAERIDTVLRPKADAAVHLDELTREIGRVPLVLYSSVSATLGSAGQAGYAAANAFMDALAARRCAAGHPALSLGWGWWSGVGLATGLDGADAARVRRSGLAPLDAGAALDLLDRALTRPEPALLPVRLDLRAAAGATALPEVLRDLAGVPADARSTPGAAAGTGDEDGAVRPAPAPADAAGTLAARLAGRSAPERTALLLDLVRTEVAAVLGHGDPAAIGAARTFKDAGFDSLTAVDLRNRLNTRTGLRLPATLVFDHPTPLALAELLLDGLEAAGPAEPAAEVPDEAAGAETLSGVIDRLERSLAATDDGDARVRAARRLRGLLDALPAGPGAASGPDAGEHAPGRGDVVIDRLRSASDDDLFDLLDSDFQ</sequence>
<evidence type="ECO:0000256" key="5">
    <source>
        <dbReference type="ARBA" id="ARBA00022679"/>
    </source>
</evidence>
<dbReference type="PROSITE" id="PS00606">
    <property type="entry name" value="KS3_1"/>
    <property type="match status" value="1"/>
</dbReference>
<dbReference type="InterPro" id="IPR018201">
    <property type="entry name" value="Ketoacyl_synth_AS"/>
</dbReference>
<dbReference type="GO" id="GO:0004315">
    <property type="term" value="F:3-oxoacyl-[acyl-carrier-protein] synthase activity"/>
    <property type="evidence" value="ECO:0007669"/>
    <property type="project" value="InterPro"/>
</dbReference>
<evidence type="ECO:0000259" key="12">
    <source>
        <dbReference type="PROSITE" id="PS52004"/>
    </source>
</evidence>
<dbReference type="InterPro" id="IPR001227">
    <property type="entry name" value="Ac_transferase_dom_sf"/>
</dbReference>
<dbReference type="Pfam" id="PF08659">
    <property type="entry name" value="KR"/>
    <property type="match status" value="1"/>
</dbReference>
<feature type="compositionally biased region" description="Basic and acidic residues" evidence="10">
    <location>
        <begin position="467"/>
        <end position="480"/>
    </location>
</feature>
<dbReference type="CDD" id="cd08956">
    <property type="entry name" value="KR_3_FAS_SDR_x"/>
    <property type="match status" value="1"/>
</dbReference>
<dbReference type="InterPro" id="IPR020841">
    <property type="entry name" value="PKS_Beta-ketoAc_synthase_dom"/>
</dbReference>
<dbReference type="InterPro" id="IPR049551">
    <property type="entry name" value="PKS_DH_C"/>
</dbReference>
<dbReference type="FunFam" id="1.10.1200.10:FF:000007">
    <property type="entry name" value="Probable polyketide synthase pks17"/>
    <property type="match status" value="1"/>
</dbReference>
<dbReference type="PROSITE" id="PS52019">
    <property type="entry name" value="PKS_MFAS_DH"/>
    <property type="match status" value="1"/>
</dbReference>
<feature type="compositionally biased region" description="Gly residues" evidence="10">
    <location>
        <begin position="1503"/>
        <end position="1514"/>
    </location>
</feature>
<dbReference type="SMART" id="SM00823">
    <property type="entry name" value="PKS_PP"/>
    <property type="match status" value="1"/>
</dbReference>
<dbReference type="Pfam" id="PF16197">
    <property type="entry name" value="KAsynt_C_assoc"/>
    <property type="match status" value="1"/>
</dbReference>
<evidence type="ECO:0000313" key="14">
    <source>
        <dbReference type="EMBL" id="AKZ58671.1"/>
    </source>
</evidence>
<name>A0A0K2B0K7_STRA7</name>
<dbReference type="InterPro" id="IPR055123">
    <property type="entry name" value="SpnB-like_Rossmann"/>
</dbReference>
<evidence type="ECO:0000256" key="8">
    <source>
        <dbReference type="ARBA" id="ARBA00023315"/>
    </source>
</evidence>
<evidence type="ECO:0000256" key="9">
    <source>
        <dbReference type="PROSITE-ProRule" id="PRU01363"/>
    </source>
</evidence>
<feature type="region of interest" description="C-terminal hotdog fold" evidence="9">
    <location>
        <begin position="1129"/>
        <end position="1268"/>
    </location>
</feature>
<dbReference type="Pfam" id="PF02801">
    <property type="entry name" value="Ketoacyl-synt_C"/>
    <property type="match status" value="1"/>
</dbReference>
<dbReference type="PROSITE" id="PS52004">
    <property type="entry name" value="KS3_2"/>
    <property type="match status" value="1"/>
</dbReference>
<feature type="compositionally biased region" description="Low complexity" evidence="10">
    <location>
        <begin position="1076"/>
        <end position="1087"/>
    </location>
</feature>
<keyword evidence="8" id="KW-0012">Acyltransferase</keyword>
<dbReference type="PANTHER" id="PTHR43775:SF51">
    <property type="entry name" value="INACTIVE PHENOLPHTHIOCEROL SYNTHESIS POLYKETIDE SYNTHASE TYPE I PKS1-RELATED"/>
    <property type="match status" value="1"/>
</dbReference>
<dbReference type="CDD" id="cd00833">
    <property type="entry name" value="PKS"/>
    <property type="match status" value="1"/>
</dbReference>
<proteinExistence type="predicted"/>
<dbReference type="Gene3D" id="3.40.366.10">
    <property type="entry name" value="Malonyl-Coenzyme A Acyl Carrier Protein, domain 2"/>
    <property type="match status" value="1"/>
</dbReference>
<feature type="region of interest" description="Disordered" evidence="10">
    <location>
        <begin position="1951"/>
        <end position="1972"/>
    </location>
</feature>
<evidence type="ECO:0000256" key="1">
    <source>
        <dbReference type="ARBA" id="ARBA00001957"/>
    </source>
</evidence>
<dbReference type="GO" id="GO:0006633">
    <property type="term" value="P:fatty acid biosynthetic process"/>
    <property type="evidence" value="ECO:0007669"/>
    <property type="project" value="InterPro"/>
</dbReference>
<feature type="active site" description="Proton acceptor; for dehydratase activity" evidence="9">
    <location>
        <position position="1001"/>
    </location>
</feature>
<dbReference type="SMART" id="SM00822">
    <property type="entry name" value="PKS_KR"/>
    <property type="match status" value="1"/>
</dbReference>
<dbReference type="InterPro" id="IPR016039">
    <property type="entry name" value="Thiolase-like"/>
</dbReference>
<dbReference type="Pfam" id="PF08990">
    <property type="entry name" value="Docking"/>
    <property type="match status" value="1"/>
</dbReference>
<evidence type="ECO:0000256" key="4">
    <source>
        <dbReference type="ARBA" id="ARBA00022553"/>
    </source>
</evidence>
<dbReference type="SUPFAM" id="SSF53901">
    <property type="entry name" value="Thiolase-like"/>
    <property type="match status" value="1"/>
</dbReference>
<evidence type="ECO:0000256" key="2">
    <source>
        <dbReference type="ARBA" id="ARBA00004792"/>
    </source>
</evidence>
<evidence type="ECO:0000256" key="3">
    <source>
        <dbReference type="ARBA" id="ARBA00022450"/>
    </source>
</evidence>
<dbReference type="SUPFAM" id="SSF52151">
    <property type="entry name" value="FabD/lysophospholipase-like"/>
    <property type="match status" value="1"/>
</dbReference>
<dbReference type="Gene3D" id="3.10.129.110">
    <property type="entry name" value="Polyketide synthase dehydratase"/>
    <property type="match status" value="1"/>
</dbReference>
<dbReference type="Pfam" id="PF00109">
    <property type="entry name" value="ketoacyl-synt"/>
    <property type="match status" value="1"/>
</dbReference>
<dbReference type="GO" id="GO:0033068">
    <property type="term" value="P:macrolide biosynthetic process"/>
    <property type="evidence" value="ECO:0007669"/>
    <property type="project" value="UniProtKB-ARBA"/>
</dbReference>
<dbReference type="InterPro" id="IPR049552">
    <property type="entry name" value="PKS_DH_N"/>
</dbReference>
<evidence type="ECO:0000259" key="13">
    <source>
        <dbReference type="PROSITE" id="PS52019"/>
    </source>
</evidence>
<reference evidence="15" key="1">
    <citation type="journal article" date="2015" name="J. Biotechnol.">
        <title>Complete genome sequence of Streptomyces ambofaciens ATCC 23877, the spiramycin producer.</title>
        <authorList>
            <person name="Thibessard A."/>
            <person name="Haas D."/>
            <person name="Gerbaud C."/>
            <person name="Aigle B."/>
            <person name="Lautru S."/>
            <person name="Pernodet J.L."/>
            <person name="Leblond P."/>
        </authorList>
    </citation>
    <scope>NUCLEOTIDE SEQUENCE [LARGE SCALE GENOMIC DNA]</scope>
    <source>
        <strain evidence="15">ATCC 23877 / 3486 / DSM 40053 / JCM 4204 / NBRC 12836 / NRRL B-2516</strain>
    </source>
</reference>
<dbReference type="InterPro" id="IPR036736">
    <property type="entry name" value="ACP-like_sf"/>
</dbReference>
<dbReference type="Proteomes" id="UP000061018">
    <property type="component" value="Chromosome"/>
</dbReference>
<dbReference type="Pfam" id="PF00698">
    <property type="entry name" value="Acyl_transf_1"/>
    <property type="match status" value="1"/>
</dbReference>
<dbReference type="InterPro" id="IPR015083">
    <property type="entry name" value="NorB/c/GfsB-D-like_docking"/>
</dbReference>
<dbReference type="SMART" id="SM00827">
    <property type="entry name" value="PKS_AT"/>
    <property type="match status" value="1"/>
</dbReference>
<feature type="domain" description="PKS/mFAS DH" evidence="13">
    <location>
        <begin position="969"/>
        <end position="1268"/>
    </location>
</feature>
<evidence type="ECO:0000256" key="7">
    <source>
        <dbReference type="ARBA" id="ARBA00023268"/>
    </source>
</evidence>